<accession>A0A5S5C1A7</accession>
<protein>
    <submittedName>
        <fullName evidence="1">Uncharacterized protein</fullName>
    </submittedName>
</protein>
<proteinExistence type="predicted"/>
<evidence type="ECO:0000313" key="2">
    <source>
        <dbReference type="Proteomes" id="UP000323257"/>
    </source>
</evidence>
<dbReference type="EMBL" id="VNHS01000007">
    <property type="protein sequence ID" value="TYP73215.1"/>
    <property type="molecule type" value="Genomic_DNA"/>
</dbReference>
<dbReference type="RefSeq" id="WP_148930771.1">
    <property type="nucleotide sequence ID" value="NZ_VNHS01000007.1"/>
</dbReference>
<organism evidence="1 2">
    <name type="scientific">Paenibacillus methanolicus</name>
    <dbReference type="NCBI Taxonomy" id="582686"/>
    <lineage>
        <taxon>Bacteria</taxon>
        <taxon>Bacillati</taxon>
        <taxon>Bacillota</taxon>
        <taxon>Bacilli</taxon>
        <taxon>Bacillales</taxon>
        <taxon>Paenibacillaceae</taxon>
        <taxon>Paenibacillus</taxon>
    </lineage>
</organism>
<dbReference type="Proteomes" id="UP000323257">
    <property type="component" value="Unassembled WGS sequence"/>
</dbReference>
<comment type="caution">
    <text evidence="1">The sequence shown here is derived from an EMBL/GenBank/DDBJ whole genome shotgun (WGS) entry which is preliminary data.</text>
</comment>
<name>A0A5S5C1A7_9BACL</name>
<reference evidence="1 2" key="1">
    <citation type="submission" date="2019-07" db="EMBL/GenBank/DDBJ databases">
        <title>Genomic Encyclopedia of Type Strains, Phase III (KMG-III): the genomes of soil and plant-associated and newly described type strains.</title>
        <authorList>
            <person name="Whitman W."/>
        </authorList>
    </citation>
    <scope>NUCLEOTIDE SEQUENCE [LARGE SCALE GENOMIC DNA]</scope>
    <source>
        <strain evidence="1 2">BL24</strain>
    </source>
</reference>
<dbReference type="OrthoDB" id="2584627at2"/>
<dbReference type="AlphaFoldDB" id="A0A5S5C1A7"/>
<keyword evidence="2" id="KW-1185">Reference proteome</keyword>
<gene>
    <name evidence="1" type="ORF">BCM02_107199</name>
</gene>
<evidence type="ECO:0000313" key="1">
    <source>
        <dbReference type="EMBL" id="TYP73215.1"/>
    </source>
</evidence>
<sequence length="204" mass="23926">MSEFTAGSLTIQPYKTKLSEMNPVYMRDLNDKWVLFMTEDTEAGEELPEQVRALSAALPVLYFYNFEDHAWGYRIVHEGEELAALHVSYEVKDEFIMQLAAQRYPDQDLFELVYVDPGQTVYNQLAQEVNAWPSYVEAVANQFANRNVEQFRLFDVEDACIERLRDILNGDYYGTLGSYRQLVREFKEVLHMKEMSWIRYDSLA</sequence>